<reference evidence="3" key="1">
    <citation type="submission" date="2022-11" db="EMBL/GenBank/DDBJ databases">
        <authorList>
            <person name="Hyden B.L."/>
            <person name="Feng K."/>
            <person name="Yates T."/>
            <person name="Jawdy S."/>
            <person name="Smart L.B."/>
            <person name="Muchero W."/>
        </authorList>
    </citation>
    <scope>NUCLEOTIDE SEQUENCE</scope>
    <source>
        <tissue evidence="3">Shoot tip</tissue>
    </source>
</reference>
<keyword evidence="4" id="KW-1185">Reference proteome</keyword>
<reference evidence="3" key="2">
    <citation type="journal article" date="2023" name="Int. J. Mol. Sci.">
        <title>De Novo Assembly and Annotation of 11 Diverse Shrub Willow (Salix) Genomes Reveals Novel Gene Organization in Sex-Linked Regions.</title>
        <authorList>
            <person name="Hyden B."/>
            <person name="Feng K."/>
            <person name="Yates T.B."/>
            <person name="Jawdy S."/>
            <person name="Cereghino C."/>
            <person name="Smart L.B."/>
            <person name="Muchero W."/>
        </authorList>
    </citation>
    <scope>NUCLEOTIDE SEQUENCE</scope>
    <source>
        <tissue evidence="3">Shoot tip</tissue>
    </source>
</reference>
<protein>
    <recommendedName>
        <fullName evidence="5">Pentatricopeptide repeat protein</fullName>
    </recommendedName>
</protein>
<keyword evidence="1" id="KW-0677">Repeat</keyword>
<dbReference type="PROSITE" id="PS51375">
    <property type="entry name" value="PPR"/>
    <property type="match status" value="1"/>
</dbReference>
<accession>A0A9Q0V9P7</accession>
<evidence type="ECO:0000313" key="4">
    <source>
        <dbReference type="Proteomes" id="UP001151532"/>
    </source>
</evidence>
<dbReference type="GO" id="GO:0009451">
    <property type="term" value="P:RNA modification"/>
    <property type="evidence" value="ECO:0007669"/>
    <property type="project" value="InterPro"/>
</dbReference>
<dbReference type="InterPro" id="IPR046960">
    <property type="entry name" value="PPR_At4g14850-like_plant"/>
</dbReference>
<dbReference type="InterPro" id="IPR002885">
    <property type="entry name" value="PPR_rpt"/>
</dbReference>
<evidence type="ECO:0000313" key="3">
    <source>
        <dbReference type="EMBL" id="KAJ6744729.1"/>
    </source>
</evidence>
<feature type="repeat" description="PPR" evidence="2">
    <location>
        <begin position="22"/>
        <end position="56"/>
    </location>
</feature>
<proteinExistence type="predicted"/>
<evidence type="ECO:0008006" key="5">
    <source>
        <dbReference type="Google" id="ProtNLM"/>
    </source>
</evidence>
<dbReference type="Pfam" id="PF13041">
    <property type="entry name" value="PPR_2"/>
    <property type="match status" value="1"/>
</dbReference>
<name>A0A9Q0V9P7_SALPP</name>
<organism evidence="3 4">
    <name type="scientific">Salix purpurea</name>
    <name type="common">Purple osier willow</name>
    <dbReference type="NCBI Taxonomy" id="77065"/>
    <lineage>
        <taxon>Eukaryota</taxon>
        <taxon>Viridiplantae</taxon>
        <taxon>Streptophyta</taxon>
        <taxon>Embryophyta</taxon>
        <taxon>Tracheophyta</taxon>
        <taxon>Spermatophyta</taxon>
        <taxon>Magnoliopsida</taxon>
        <taxon>eudicotyledons</taxon>
        <taxon>Gunneridae</taxon>
        <taxon>Pentapetalae</taxon>
        <taxon>rosids</taxon>
        <taxon>fabids</taxon>
        <taxon>Malpighiales</taxon>
        <taxon>Salicaceae</taxon>
        <taxon>Saliceae</taxon>
        <taxon>Salix</taxon>
    </lineage>
</organism>
<dbReference type="Gene3D" id="1.25.40.10">
    <property type="entry name" value="Tetratricopeptide repeat domain"/>
    <property type="match status" value="1"/>
</dbReference>
<dbReference type="Proteomes" id="UP001151532">
    <property type="component" value="Chromosome 19"/>
</dbReference>
<evidence type="ECO:0000256" key="1">
    <source>
        <dbReference type="ARBA" id="ARBA00022737"/>
    </source>
</evidence>
<dbReference type="GO" id="GO:0003723">
    <property type="term" value="F:RNA binding"/>
    <property type="evidence" value="ECO:0007669"/>
    <property type="project" value="InterPro"/>
</dbReference>
<dbReference type="AlphaFoldDB" id="A0A9Q0V9P7"/>
<dbReference type="InterPro" id="IPR011990">
    <property type="entry name" value="TPR-like_helical_dom_sf"/>
</dbReference>
<comment type="caution">
    <text evidence="3">The sequence shown here is derived from an EMBL/GenBank/DDBJ whole genome shotgun (WGS) entry which is preliminary data.</text>
</comment>
<gene>
    <name evidence="3" type="ORF">OIU79_030949</name>
</gene>
<evidence type="ECO:0000256" key="2">
    <source>
        <dbReference type="PROSITE-ProRule" id="PRU00708"/>
    </source>
</evidence>
<dbReference type="EMBL" id="JAPFFK010000009">
    <property type="protein sequence ID" value="KAJ6744729.1"/>
    <property type="molecule type" value="Genomic_DNA"/>
</dbReference>
<dbReference type="OrthoDB" id="1388075at2759"/>
<dbReference type="PANTHER" id="PTHR47926:SF354">
    <property type="entry name" value="REPEAT (PPR-LIKE) SUPERFAMILY PROTEIN, PUTATIVE-RELATED"/>
    <property type="match status" value="1"/>
</dbReference>
<dbReference type="NCBIfam" id="TIGR00756">
    <property type="entry name" value="PPR"/>
    <property type="match status" value="1"/>
</dbReference>
<sequence length="124" mass="13856">MYGSCGLVHSAESVFNAVPAKGSLTWTAIIEAYGYNSLWQDAIKLFDEMISRKFTPNDFTFKVVLSICDQAGLTDDACRIFELMSKRYKVKISGEHYAIIIGLLNRSGRTTAAQRFIDMNNLSS</sequence>
<dbReference type="PANTHER" id="PTHR47926">
    <property type="entry name" value="PENTATRICOPEPTIDE REPEAT-CONTAINING PROTEIN"/>
    <property type="match status" value="1"/>
</dbReference>